<keyword evidence="2" id="KW-1185">Reference proteome</keyword>
<name>A0ABY2X487_9RHOB</name>
<evidence type="ECO:0000313" key="2">
    <source>
        <dbReference type="Proteomes" id="UP001193035"/>
    </source>
</evidence>
<gene>
    <name evidence="1" type="ORF">FGK63_03845</name>
</gene>
<dbReference type="RefSeq" id="WP_138840261.1">
    <property type="nucleotide sequence ID" value="NZ_VCPD01000001.1"/>
</dbReference>
<comment type="caution">
    <text evidence="1">The sequence shown here is derived from an EMBL/GenBank/DDBJ whole genome shotgun (WGS) entry which is preliminary data.</text>
</comment>
<dbReference type="Proteomes" id="UP001193035">
    <property type="component" value="Unassembled WGS sequence"/>
</dbReference>
<evidence type="ECO:0000313" key="1">
    <source>
        <dbReference type="EMBL" id="TMV10204.1"/>
    </source>
</evidence>
<reference evidence="1 2" key="1">
    <citation type="submission" date="2019-05" db="EMBL/GenBank/DDBJ databases">
        <title>Ruegeria sp. nov., isolated from tidal flat.</title>
        <authorList>
            <person name="Kim W."/>
        </authorList>
    </citation>
    <scope>NUCLEOTIDE SEQUENCE [LARGE SCALE GENOMIC DNA]</scope>
    <source>
        <strain evidence="1 2">CAU 1488</strain>
    </source>
</reference>
<accession>A0ABY2X487</accession>
<organism evidence="1 2">
    <name type="scientific">Ruegeria sediminis</name>
    <dbReference type="NCBI Taxonomy" id="2583820"/>
    <lineage>
        <taxon>Bacteria</taxon>
        <taxon>Pseudomonadati</taxon>
        <taxon>Pseudomonadota</taxon>
        <taxon>Alphaproteobacteria</taxon>
        <taxon>Rhodobacterales</taxon>
        <taxon>Roseobacteraceae</taxon>
        <taxon>Ruegeria</taxon>
    </lineage>
</organism>
<sequence>MPVLLVALALGVLAYFVWRSRTSNLTRNCRWRLHRSAGVWRCAFCGAEQPGEAEPRRCLRGRDQ</sequence>
<protein>
    <submittedName>
        <fullName evidence="1">Uncharacterized protein</fullName>
    </submittedName>
</protein>
<proteinExistence type="predicted"/>
<dbReference type="EMBL" id="VCPD01000001">
    <property type="protein sequence ID" value="TMV10204.1"/>
    <property type="molecule type" value="Genomic_DNA"/>
</dbReference>